<comment type="caution">
    <text evidence="1">The sequence shown here is derived from an EMBL/GenBank/DDBJ whole genome shotgun (WGS) entry which is preliminary data.</text>
</comment>
<dbReference type="RefSeq" id="WP_106261044.1">
    <property type="nucleotide sequence ID" value="NZ_CAWNSW010000141.1"/>
</dbReference>
<keyword evidence="2" id="KW-1185">Reference proteome</keyword>
<sequence length="172" mass="19368">MHSSSTATANDAFLDYLLHLVDQMGDRLGLNVPPVVPIEQLRDLPLGTLGRSLADFLDQEKLAPFQTGPRRKQLHDSVHVLTGYGADPIGEAEVQAFLLGAKFHPAHLLLMGGLLRMIHRRVVPLPLLHTAIRQRLWAAYWHGQRSTFDVDTWQPEAQWHLPLSQVKALFHL</sequence>
<dbReference type="OrthoDB" id="5720816at2"/>
<reference evidence="2" key="1">
    <citation type="submission" date="2018-02" db="EMBL/GenBank/DDBJ databases">
        <authorList>
            <person name="Moore K."/>
            <person name="Momper L."/>
        </authorList>
    </citation>
    <scope>NUCLEOTIDE SEQUENCE [LARGE SCALE GENOMIC DNA]</scope>
    <source>
        <strain evidence="2">ULC18</strain>
    </source>
</reference>
<evidence type="ECO:0000313" key="1">
    <source>
        <dbReference type="EMBL" id="PSB23603.1"/>
    </source>
</evidence>
<dbReference type="Proteomes" id="UP000239576">
    <property type="component" value="Unassembled WGS sequence"/>
</dbReference>
<accession>A0A2T1DSX2</accession>
<gene>
    <name evidence="1" type="ORF">C7B82_30450</name>
</gene>
<organism evidence="1 2">
    <name type="scientific">Stenomitos frigidus ULC18</name>
    <dbReference type="NCBI Taxonomy" id="2107698"/>
    <lineage>
        <taxon>Bacteria</taxon>
        <taxon>Bacillati</taxon>
        <taxon>Cyanobacteriota</taxon>
        <taxon>Cyanophyceae</taxon>
        <taxon>Leptolyngbyales</taxon>
        <taxon>Leptolyngbyaceae</taxon>
        <taxon>Stenomitos</taxon>
    </lineage>
</organism>
<dbReference type="AlphaFoldDB" id="A0A2T1DSX2"/>
<proteinExistence type="predicted"/>
<evidence type="ECO:0000313" key="2">
    <source>
        <dbReference type="Proteomes" id="UP000239576"/>
    </source>
</evidence>
<reference evidence="1 2" key="2">
    <citation type="submission" date="2018-03" db="EMBL/GenBank/DDBJ databases">
        <title>The ancient ancestry and fast evolution of plastids.</title>
        <authorList>
            <person name="Moore K.R."/>
            <person name="Magnabosco C."/>
            <person name="Momper L."/>
            <person name="Gold D.A."/>
            <person name="Bosak T."/>
            <person name="Fournier G.P."/>
        </authorList>
    </citation>
    <scope>NUCLEOTIDE SEQUENCE [LARGE SCALE GENOMIC DNA]</scope>
    <source>
        <strain evidence="1 2">ULC18</strain>
    </source>
</reference>
<name>A0A2T1DSX2_9CYAN</name>
<dbReference type="EMBL" id="PVWK01000160">
    <property type="protein sequence ID" value="PSB23603.1"/>
    <property type="molecule type" value="Genomic_DNA"/>
</dbReference>
<protein>
    <submittedName>
        <fullName evidence="1">Uncharacterized protein</fullName>
    </submittedName>
</protein>